<feature type="compositionally biased region" description="Basic and acidic residues" evidence="1">
    <location>
        <begin position="651"/>
        <end position="664"/>
    </location>
</feature>
<feature type="compositionally biased region" description="Low complexity" evidence="1">
    <location>
        <begin position="602"/>
        <end position="613"/>
    </location>
</feature>
<feature type="compositionally biased region" description="Low complexity" evidence="1">
    <location>
        <begin position="806"/>
        <end position="817"/>
    </location>
</feature>
<dbReference type="Proteomes" id="UP000727407">
    <property type="component" value="Unassembled WGS sequence"/>
</dbReference>
<feature type="region of interest" description="Disordered" evidence="1">
    <location>
        <begin position="1"/>
        <end position="49"/>
    </location>
</feature>
<name>A0A8J4USJ8_CLAMG</name>
<evidence type="ECO:0000313" key="3">
    <source>
        <dbReference type="Proteomes" id="UP000727407"/>
    </source>
</evidence>
<feature type="compositionally biased region" description="Pro residues" evidence="1">
    <location>
        <begin position="640"/>
        <end position="649"/>
    </location>
</feature>
<keyword evidence="3" id="KW-1185">Reference proteome</keyword>
<feature type="compositionally biased region" description="Basic and acidic residues" evidence="1">
    <location>
        <begin position="675"/>
        <end position="689"/>
    </location>
</feature>
<feature type="region of interest" description="Disordered" evidence="1">
    <location>
        <begin position="78"/>
        <end position="99"/>
    </location>
</feature>
<protein>
    <submittedName>
        <fullName evidence="2">Nucleolar protein dao-5-like isoform X5</fullName>
    </submittedName>
</protein>
<feature type="region of interest" description="Disordered" evidence="1">
    <location>
        <begin position="484"/>
        <end position="517"/>
    </location>
</feature>
<reference evidence="2" key="1">
    <citation type="submission" date="2020-07" db="EMBL/GenBank/DDBJ databases">
        <title>Clarias magur genome sequencing, assembly and annotation.</title>
        <authorList>
            <person name="Kushwaha B."/>
            <person name="Kumar R."/>
            <person name="Das P."/>
            <person name="Joshi C.G."/>
            <person name="Kumar D."/>
            <person name="Nagpure N.S."/>
            <person name="Pandey M."/>
            <person name="Agarwal S."/>
            <person name="Srivastava S."/>
            <person name="Singh M."/>
            <person name="Sahoo L."/>
            <person name="Jayasankar P."/>
            <person name="Meher P.K."/>
            <person name="Koringa P.G."/>
            <person name="Iquebal M.A."/>
            <person name="Das S.P."/>
            <person name="Bit A."/>
            <person name="Patnaik S."/>
            <person name="Patel N."/>
            <person name="Shah T.M."/>
            <person name="Hinsu A."/>
            <person name="Jena J.K."/>
        </authorList>
    </citation>
    <scope>NUCLEOTIDE SEQUENCE</scope>
    <source>
        <strain evidence="2">CIFAMagur01</strain>
        <tissue evidence="2">Testis</tissue>
    </source>
</reference>
<evidence type="ECO:0000256" key="1">
    <source>
        <dbReference type="SAM" id="MobiDB-lite"/>
    </source>
</evidence>
<feature type="compositionally biased region" description="Basic and acidic residues" evidence="1">
    <location>
        <begin position="749"/>
        <end position="759"/>
    </location>
</feature>
<feature type="region of interest" description="Disordered" evidence="1">
    <location>
        <begin position="792"/>
        <end position="868"/>
    </location>
</feature>
<dbReference type="OrthoDB" id="8962384at2759"/>
<feature type="compositionally biased region" description="Polar residues" evidence="1">
    <location>
        <begin position="835"/>
        <end position="852"/>
    </location>
</feature>
<feature type="compositionally biased region" description="Basic and acidic residues" evidence="1">
    <location>
        <begin position="1"/>
        <end position="15"/>
    </location>
</feature>
<feature type="compositionally biased region" description="Polar residues" evidence="1">
    <location>
        <begin position="547"/>
        <end position="566"/>
    </location>
</feature>
<dbReference type="EMBL" id="QNUK01000098">
    <property type="protein sequence ID" value="KAF5902075.1"/>
    <property type="molecule type" value="Genomic_DNA"/>
</dbReference>
<comment type="caution">
    <text evidence="2">The sequence shown here is derived from an EMBL/GenBank/DDBJ whole genome shotgun (WGS) entry which is preliminary data.</text>
</comment>
<feature type="non-terminal residue" evidence="2">
    <location>
        <position position="868"/>
    </location>
</feature>
<feature type="compositionally biased region" description="Basic and acidic residues" evidence="1">
    <location>
        <begin position="616"/>
        <end position="626"/>
    </location>
</feature>
<accession>A0A8J4USJ8</accession>
<feature type="compositionally biased region" description="Polar residues" evidence="1">
    <location>
        <begin position="484"/>
        <end position="516"/>
    </location>
</feature>
<feature type="region of interest" description="Disordered" evidence="1">
    <location>
        <begin position="543"/>
        <end position="763"/>
    </location>
</feature>
<organism evidence="2 3">
    <name type="scientific">Clarias magur</name>
    <name type="common">Asian catfish</name>
    <name type="synonym">Macropteronotus magur</name>
    <dbReference type="NCBI Taxonomy" id="1594786"/>
    <lineage>
        <taxon>Eukaryota</taxon>
        <taxon>Metazoa</taxon>
        <taxon>Chordata</taxon>
        <taxon>Craniata</taxon>
        <taxon>Vertebrata</taxon>
        <taxon>Euteleostomi</taxon>
        <taxon>Actinopterygii</taxon>
        <taxon>Neopterygii</taxon>
        <taxon>Teleostei</taxon>
        <taxon>Ostariophysi</taxon>
        <taxon>Siluriformes</taxon>
        <taxon>Clariidae</taxon>
        <taxon>Clarias</taxon>
    </lineage>
</organism>
<sequence>MADHNVKPVKKDEANGHAMSGLDLTDGVTSKAAVQQNTKPPVTVTGKPTPALVEANGIQVKAPTVSVETSGIQISGVTVSAESSTPAKDTPKQAGTPNVFNKMFKKKSGLLSLEPEANVSAELQTDSQISKPTPAAVDVNGIQVKSPTVSVETSGIQISGVTVSAESSTPAKDTPKQAGTPNVFNKMFKKKSELVLPESEANMSTEVAITPNPTPASVDINGIQVKAPAVSVETPGIQLNGVTVSAESSTPAKDTPKQAGTPNVFNKMFKKKSGLLSLEPEANVSAELQTDSQIPKPTPASVDINGIQVKAPAVSVETPGIQISGVTVSAESSTPAKDTPKQAGTPNVFNKMFKKKSGLFSLEPEANVSAELQTDSQIPKPTPASVDVNAIQVKAPAVSVETSGIQVSGVTVSAESSTPAKDTPKQAGTPNVFNKMFKKKSGLLSLEPEANVSAELQTDSQIPKPTPASVDVNGIQVKSPTVSVETSGIQVSGVSVSAESSTPAKDTPKQAGTPNVFNKKFKKKSGLLCFEPESNVAAELAIVPKVQTDNQIPEPTDIKASTQPEKQPQGEDRTEVTQDSTQPEQIDTEENSVMNFFKTLVSSTKTTKEATASPDVSKEQQSHKETPPAPAANLQEASKIPPPPPPAPPKMESKAEPAVKKEEAPAAEAAAGAAKEPETPSKAKTKDSPFGKLFRTKVLLGKKASKGGAKVPAKSAVKEEAKPVEIQVDASKTCTLEAGAKPEPPPAPKPEEKKAEKKPSPFANLLKPKVLLGQVSSRIHAAASSVAAGISLGAGGGAAESKKEAAAAPTAPAEAGPNTKAKEEPKPAGAPAVASSDNKSVGSTDNSSPSSSRKLEKRNSIHLFFKNL</sequence>
<dbReference type="AlphaFoldDB" id="A0A8J4USJ8"/>
<gene>
    <name evidence="2" type="ORF">DAT39_008202</name>
</gene>
<feature type="compositionally biased region" description="Low complexity" evidence="1">
    <location>
        <begin position="697"/>
        <end position="715"/>
    </location>
</feature>
<evidence type="ECO:0000313" key="2">
    <source>
        <dbReference type="EMBL" id="KAF5902075.1"/>
    </source>
</evidence>
<proteinExistence type="predicted"/>
<feature type="compositionally biased region" description="Low complexity" evidence="1">
    <location>
        <begin position="38"/>
        <end position="49"/>
    </location>
</feature>